<evidence type="ECO:0000256" key="8">
    <source>
        <dbReference type="SAM" id="SignalP"/>
    </source>
</evidence>
<feature type="transmembrane region" description="Helical" evidence="7">
    <location>
        <begin position="278"/>
        <end position="299"/>
    </location>
</feature>
<dbReference type="PANTHER" id="PTHR30625">
    <property type="entry name" value="PROTEIN TOLQ"/>
    <property type="match status" value="1"/>
</dbReference>
<dbReference type="KEGG" id="fes:HER31_10065"/>
<dbReference type="PIRSF" id="PIRSF037714">
    <property type="entry name" value="TolR"/>
    <property type="match status" value="1"/>
</dbReference>
<name>A0A6H1UDN6_9GAMM</name>
<comment type="similarity">
    <text evidence="6">Belongs to the exbB/tolQ family.</text>
</comment>
<feature type="chain" id="PRO_5026333312" evidence="8">
    <location>
        <begin position="23"/>
        <end position="456"/>
    </location>
</feature>
<keyword evidence="8" id="KW-0732">Signal</keyword>
<dbReference type="InterPro" id="IPR002898">
    <property type="entry name" value="MotA_ExbB_proton_chnl"/>
</dbReference>
<feature type="transmembrane region" description="Helical" evidence="7">
    <location>
        <begin position="399"/>
        <end position="423"/>
    </location>
</feature>
<dbReference type="PANTHER" id="PTHR30625:SF11">
    <property type="entry name" value="MOTA_TOLQ_EXBB PROTON CHANNEL DOMAIN-CONTAINING PROTEIN"/>
    <property type="match status" value="1"/>
</dbReference>
<evidence type="ECO:0000256" key="1">
    <source>
        <dbReference type="ARBA" id="ARBA00004651"/>
    </source>
</evidence>
<dbReference type="EMBL" id="CP051180">
    <property type="protein sequence ID" value="QIZ77191.1"/>
    <property type="molecule type" value="Genomic_DNA"/>
</dbReference>
<evidence type="ECO:0000256" key="7">
    <source>
        <dbReference type="SAM" id="Phobius"/>
    </source>
</evidence>
<dbReference type="GO" id="GO:0005886">
    <property type="term" value="C:plasma membrane"/>
    <property type="evidence" value="ECO:0007669"/>
    <property type="project" value="UniProtKB-SubCell"/>
</dbReference>
<evidence type="ECO:0000256" key="6">
    <source>
        <dbReference type="RuleBase" id="RU004057"/>
    </source>
</evidence>
<keyword evidence="2" id="KW-1003">Cell membrane</keyword>
<evidence type="ECO:0000256" key="3">
    <source>
        <dbReference type="ARBA" id="ARBA00022692"/>
    </source>
</evidence>
<comment type="subcellular location">
    <subcellularLocation>
        <location evidence="1">Cell membrane</location>
        <topology evidence="1">Multi-pass membrane protein</topology>
    </subcellularLocation>
    <subcellularLocation>
        <location evidence="6">Membrane</location>
        <topology evidence="6">Multi-pass membrane protein</topology>
    </subcellularLocation>
</comment>
<accession>A0A6H1UDN6</accession>
<organism evidence="10 11">
    <name type="scientific">Ferrimonas lipolytica</name>
    <dbReference type="NCBI Taxonomy" id="2724191"/>
    <lineage>
        <taxon>Bacteria</taxon>
        <taxon>Pseudomonadati</taxon>
        <taxon>Pseudomonadota</taxon>
        <taxon>Gammaproteobacteria</taxon>
        <taxon>Alteromonadales</taxon>
        <taxon>Ferrimonadaceae</taxon>
        <taxon>Ferrimonas</taxon>
    </lineage>
</organism>
<evidence type="ECO:0000313" key="10">
    <source>
        <dbReference type="EMBL" id="QIZ77191.1"/>
    </source>
</evidence>
<keyword evidence="4 7" id="KW-1133">Transmembrane helix</keyword>
<dbReference type="InterPro" id="IPR050790">
    <property type="entry name" value="ExbB/TolQ_transport"/>
</dbReference>
<feature type="domain" description="MotA/TolQ/ExbB proton channel" evidence="9">
    <location>
        <begin position="333"/>
        <end position="438"/>
    </location>
</feature>
<dbReference type="Pfam" id="PF01618">
    <property type="entry name" value="MotA_ExbB"/>
    <property type="match status" value="1"/>
</dbReference>
<reference evidence="10 11" key="1">
    <citation type="submission" date="2020-04" db="EMBL/GenBank/DDBJ databases">
        <title>Ferrimonas sp. S7 isolated from sea water.</title>
        <authorList>
            <person name="Bae S.S."/>
            <person name="Baek K."/>
        </authorList>
    </citation>
    <scope>NUCLEOTIDE SEQUENCE [LARGE SCALE GENOMIC DNA]</scope>
    <source>
        <strain evidence="10 11">S7</strain>
    </source>
</reference>
<evidence type="ECO:0000256" key="5">
    <source>
        <dbReference type="ARBA" id="ARBA00023136"/>
    </source>
</evidence>
<dbReference type="InterPro" id="IPR017270">
    <property type="entry name" value="MotA/TolQ/ExbB-rel"/>
</dbReference>
<feature type="signal peptide" evidence="8">
    <location>
        <begin position="1"/>
        <end position="22"/>
    </location>
</feature>
<protein>
    <submittedName>
        <fullName evidence="10">MotA/TolQ/ExbB proton channel family protein</fullName>
    </submittedName>
</protein>
<evidence type="ECO:0000259" key="9">
    <source>
        <dbReference type="Pfam" id="PF01618"/>
    </source>
</evidence>
<keyword evidence="5 7" id="KW-0472">Membrane</keyword>
<gene>
    <name evidence="10" type="ORF">HER31_10065</name>
</gene>
<dbReference type="Proteomes" id="UP000501602">
    <property type="component" value="Chromosome"/>
</dbReference>
<keyword evidence="11" id="KW-1185">Reference proteome</keyword>
<dbReference type="GO" id="GO:0017038">
    <property type="term" value="P:protein import"/>
    <property type="evidence" value="ECO:0007669"/>
    <property type="project" value="TreeGrafter"/>
</dbReference>
<proteinExistence type="inferred from homology"/>
<evidence type="ECO:0000256" key="4">
    <source>
        <dbReference type="ARBA" id="ARBA00022989"/>
    </source>
</evidence>
<evidence type="ECO:0000313" key="11">
    <source>
        <dbReference type="Proteomes" id="UP000501602"/>
    </source>
</evidence>
<dbReference type="AlphaFoldDB" id="A0A6H1UDN6"/>
<keyword evidence="3 7" id="KW-0812">Transmembrane</keyword>
<keyword evidence="6" id="KW-0813">Transport</keyword>
<evidence type="ECO:0000256" key="2">
    <source>
        <dbReference type="ARBA" id="ARBA00022475"/>
    </source>
</evidence>
<keyword evidence="6" id="KW-0653">Protein transport</keyword>
<feature type="transmembrane region" description="Helical" evidence="7">
    <location>
        <begin position="365"/>
        <end position="387"/>
    </location>
</feature>
<sequence length="456" mass="48657">MKKLITTAVVAAAMTFSASTLAAEPAAQSAAQTLDQLLSQIKADRQSDARLNKKREAEFVSERADKQALLKSAKSALAGEKQRGVDLQKSFTDNDQEIDRLSRDLATATGDLGEMFGVVRQVSGDMSGQLATSLVSSQYPGRDEVMMKLGMAKELPTIKELEELWYSLQTEMTQSGKVVKFTADVTDSSGEVKAMEVTRVGSFTLMGNGEFLNFNPNTGTILQLPKQPEGYKVATVGKFQGAAPGETTQVFIDPSRGGLLQVYTQKATLEEQFEAGGIVGKIIAGLLAFGLLISVWKLLTLTAESAKIRAQMKKLDNPGNNSLGRILKVYKEAGDVDVETLELKLDEAILQETPKIESGINLIKVLAAIAPMLGLLGTVTGMIATFQDITLFGTGDPKIMAGGISMALVTTVLGLVAALPLILMHAFVAGRAKSVTDVLDKQSTGIVASHAEQRGK</sequence>
<dbReference type="RefSeq" id="WP_168660452.1">
    <property type="nucleotide sequence ID" value="NZ_CP051180.1"/>
</dbReference>